<dbReference type="EMBL" id="KF929199">
    <property type="protein sequence ID" value="AHG23969.1"/>
    <property type="molecule type" value="Genomic_DNA"/>
</dbReference>
<evidence type="ECO:0000313" key="1">
    <source>
        <dbReference type="EMBL" id="AHG23969.1"/>
    </source>
</evidence>
<name>W5RV68_9CAUD</name>
<keyword evidence="2" id="KW-1185">Reference proteome</keyword>
<evidence type="ECO:0000313" key="2">
    <source>
        <dbReference type="Proteomes" id="UP000019366"/>
    </source>
</evidence>
<protein>
    <recommendedName>
        <fullName evidence="3">HNH endonuclease</fullName>
    </recommendedName>
</protein>
<evidence type="ECO:0008006" key="3">
    <source>
        <dbReference type="Google" id="ProtNLM"/>
    </source>
</evidence>
<proteinExistence type="predicted"/>
<gene>
    <name evidence="1" type="ORF">SEP9_046</name>
</gene>
<reference evidence="1 2" key="1">
    <citation type="journal article" date="2014" name="Res. Microbiol.">
        <title>Characterization of Staphylococcus epidermidis phage vB_SepS_SEP9 - A unique member of the Siphoviridae family.</title>
        <authorList>
            <person name="Melo L.D."/>
            <person name="Sillankorva S."/>
            <person name="Ackermann H.W."/>
            <person name="Kropinski A.M."/>
            <person name="Azeredo J."/>
            <person name="Cerca N."/>
        </authorList>
    </citation>
    <scope>NUCLEOTIDE SEQUENCE [LARGE SCALE GENOMIC DNA]</scope>
</reference>
<organism evidence="1 2">
    <name type="scientific">Staphylococcus phage vB_SepS_SEP9</name>
    <dbReference type="NCBI Taxonomy" id="1434319"/>
    <lineage>
        <taxon>Viruses</taxon>
        <taxon>Duplodnaviria</taxon>
        <taxon>Heunggongvirae</taxon>
        <taxon>Uroviricota</taxon>
        <taxon>Caudoviricetes</taxon>
        <taxon>Sextaecvirus</taxon>
        <taxon>Sextaecvirus SEP9</taxon>
    </lineage>
</organism>
<dbReference type="RefSeq" id="YP_009007716.1">
    <property type="nucleotide sequence ID" value="NC_023582.1"/>
</dbReference>
<sequence>MSNTPEYKAWFEMKRRCYNKNRKGYKNYGGRGIKVCDRWLESFENFYEDMGDRPSPNHSLDRIDVNGNYEPSNCKWSDRTEQNYNQRFRGGVTNQPNIKTNGHTFRARVSRYKVSRISYSLKKH</sequence>
<dbReference type="KEGG" id="vg:18504286"/>
<dbReference type="GeneID" id="18504286"/>
<dbReference type="OrthoDB" id="8611at10239"/>
<accession>W5RV68</accession>
<dbReference type="Proteomes" id="UP000019366">
    <property type="component" value="Segment"/>
</dbReference>